<dbReference type="EMBL" id="GGFM01010552">
    <property type="protein sequence ID" value="MBW31303.1"/>
    <property type="molecule type" value="Transcribed_RNA"/>
</dbReference>
<name>A0A2M3ZS31_9DIPT</name>
<dbReference type="AlphaFoldDB" id="A0A2M3ZS31"/>
<accession>A0A2M3ZS31</accession>
<sequence>MLKCPGSATGFTIAAFFPVNFAGNACHTTTTAGAPGGSRGSVSFRCRCCARGFGVGWVKHNPQGPGRIG</sequence>
<proteinExistence type="predicted"/>
<protein>
    <submittedName>
        <fullName evidence="1">Putative secreted peptide</fullName>
    </submittedName>
</protein>
<organism evidence="1">
    <name type="scientific">Anopheles braziliensis</name>
    <dbReference type="NCBI Taxonomy" id="58242"/>
    <lineage>
        <taxon>Eukaryota</taxon>
        <taxon>Metazoa</taxon>
        <taxon>Ecdysozoa</taxon>
        <taxon>Arthropoda</taxon>
        <taxon>Hexapoda</taxon>
        <taxon>Insecta</taxon>
        <taxon>Pterygota</taxon>
        <taxon>Neoptera</taxon>
        <taxon>Endopterygota</taxon>
        <taxon>Diptera</taxon>
        <taxon>Nematocera</taxon>
        <taxon>Culicoidea</taxon>
        <taxon>Culicidae</taxon>
        <taxon>Anophelinae</taxon>
        <taxon>Anopheles</taxon>
    </lineage>
</organism>
<reference evidence="1" key="1">
    <citation type="submission" date="2018-01" db="EMBL/GenBank/DDBJ databases">
        <title>An insight into the sialome of Amazonian anophelines.</title>
        <authorList>
            <person name="Ribeiro J.M."/>
            <person name="Scarpassa V."/>
            <person name="Calvo E."/>
        </authorList>
    </citation>
    <scope>NUCLEOTIDE SEQUENCE</scope>
    <source>
        <tissue evidence="1">Salivary glands</tissue>
    </source>
</reference>
<evidence type="ECO:0000313" key="1">
    <source>
        <dbReference type="EMBL" id="MBW31303.1"/>
    </source>
</evidence>